<dbReference type="PANTHER" id="PTHR43610:SF1">
    <property type="entry name" value="N-ACETYLTRANSFERASE DOMAIN-CONTAINING PROTEIN"/>
    <property type="match status" value="1"/>
</dbReference>
<dbReference type="Gene3D" id="2.30.110.10">
    <property type="entry name" value="Electron Transport, Fmn-binding Protein, Chain A"/>
    <property type="match status" value="1"/>
</dbReference>
<dbReference type="Pfam" id="PF12900">
    <property type="entry name" value="Pyridox_ox_2"/>
    <property type="match status" value="1"/>
</dbReference>
<gene>
    <name evidence="2" type="ORF">BKA14_007548</name>
</gene>
<name>A0A7W7D161_9ACTN</name>
<dbReference type="SUPFAM" id="SSF55729">
    <property type="entry name" value="Acyl-CoA N-acyltransferases (Nat)"/>
    <property type="match status" value="1"/>
</dbReference>
<dbReference type="EMBL" id="JACHMF010000001">
    <property type="protein sequence ID" value="MBB4697400.1"/>
    <property type="molecule type" value="Genomic_DNA"/>
</dbReference>
<proteinExistence type="predicted"/>
<dbReference type="PROSITE" id="PS51186">
    <property type="entry name" value="GNAT"/>
    <property type="match status" value="1"/>
</dbReference>
<dbReference type="PANTHER" id="PTHR43610">
    <property type="entry name" value="BLL6696 PROTEIN"/>
    <property type="match status" value="1"/>
</dbReference>
<dbReference type="InterPro" id="IPR016181">
    <property type="entry name" value="Acyl_CoA_acyltransferase"/>
</dbReference>
<dbReference type="InterPro" id="IPR012349">
    <property type="entry name" value="Split_barrel_FMN-bd"/>
</dbReference>
<dbReference type="AlphaFoldDB" id="A0A7W7D161"/>
<keyword evidence="3" id="KW-1185">Reference proteome</keyword>
<protein>
    <submittedName>
        <fullName evidence="2">RimJ/RimL family protein N-acetyltransferase/nitroimidazol reductase NimA-like FMN-containing flavoprotein (Pyridoxamine 5'-phosphate oxidase superfamily)</fullName>
    </submittedName>
</protein>
<accession>A0A7W7D161</accession>
<evidence type="ECO:0000313" key="3">
    <source>
        <dbReference type="Proteomes" id="UP000542742"/>
    </source>
</evidence>
<keyword evidence="2" id="KW-0808">Transferase</keyword>
<dbReference type="Proteomes" id="UP000542742">
    <property type="component" value="Unassembled WGS sequence"/>
</dbReference>
<dbReference type="InterPro" id="IPR000182">
    <property type="entry name" value="GNAT_dom"/>
</dbReference>
<evidence type="ECO:0000313" key="2">
    <source>
        <dbReference type="EMBL" id="MBB4697400.1"/>
    </source>
</evidence>
<evidence type="ECO:0000259" key="1">
    <source>
        <dbReference type="PROSITE" id="PS51186"/>
    </source>
</evidence>
<organism evidence="2 3">
    <name type="scientific">Paractinoplanes abujensis</name>
    <dbReference type="NCBI Taxonomy" id="882441"/>
    <lineage>
        <taxon>Bacteria</taxon>
        <taxon>Bacillati</taxon>
        <taxon>Actinomycetota</taxon>
        <taxon>Actinomycetes</taxon>
        <taxon>Micromonosporales</taxon>
        <taxon>Micromonosporaceae</taxon>
        <taxon>Paractinoplanes</taxon>
    </lineage>
</organism>
<reference evidence="2 3" key="1">
    <citation type="submission" date="2020-08" db="EMBL/GenBank/DDBJ databases">
        <title>Sequencing the genomes of 1000 actinobacteria strains.</title>
        <authorList>
            <person name="Klenk H.-P."/>
        </authorList>
    </citation>
    <scope>NUCLEOTIDE SEQUENCE [LARGE SCALE GENOMIC DNA]</scope>
    <source>
        <strain evidence="2 3">DSM 45518</strain>
    </source>
</reference>
<sequence>MSDTYTRTSRTTATRYRDRMHYDRALAHEILDEAYDCTVGFVADDGEPRVLPTLHVRVGETLYLHGSSGGRMGLSARGGDVPVAVSVTLLDGLVYARSHLHHSANYRSVIVHGRARLVTGLEEKLAAMAALVDKVGAGRSTDSRPADAKETAQTSVLALPLVEVSARARRGGVIDDPTDLPLPHWAGVLPVRRVFGPPEPDAGVQADLPAYLPGAGLPWAAPVPLIGRHVGLEPLTLGHAAGLVEALGDDEVWEHMPVRRPQTVEAMRDYLTTLLRDRWTGSRIFWAQVDPATGHVIGITGYHDVDPERRALAIGHTVVGKQWWRTGVNTEAKLLLLTHAFDTLGAERVFWYTDNRNERSQRAIARLGAVREGVLRRHKRRADGSWRDTVVFGMTVDDWPQAGRRLRELLAAGGASALTAA</sequence>
<dbReference type="SUPFAM" id="SSF50475">
    <property type="entry name" value="FMN-binding split barrel"/>
    <property type="match status" value="1"/>
</dbReference>
<comment type="caution">
    <text evidence="2">The sequence shown here is derived from an EMBL/GenBank/DDBJ whole genome shotgun (WGS) entry which is preliminary data.</text>
</comment>
<dbReference type="Pfam" id="PF13302">
    <property type="entry name" value="Acetyltransf_3"/>
    <property type="match status" value="1"/>
</dbReference>
<feature type="domain" description="N-acetyltransferase" evidence="1">
    <location>
        <begin position="242"/>
        <end position="397"/>
    </location>
</feature>
<dbReference type="InterPro" id="IPR024747">
    <property type="entry name" value="Pyridox_Oxase-rel"/>
</dbReference>
<dbReference type="Gene3D" id="3.40.630.30">
    <property type="match status" value="1"/>
</dbReference>
<dbReference type="GO" id="GO:0016747">
    <property type="term" value="F:acyltransferase activity, transferring groups other than amino-acyl groups"/>
    <property type="evidence" value="ECO:0007669"/>
    <property type="project" value="InterPro"/>
</dbReference>
<dbReference type="RefSeq" id="WP_184955521.1">
    <property type="nucleotide sequence ID" value="NZ_BOMC01000016.1"/>
</dbReference>